<proteinExistence type="inferred from homology"/>
<keyword evidence="3 4" id="KW-0732">Signal</keyword>
<dbReference type="RefSeq" id="WP_073147338.1">
    <property type="nucleotide sequence ID" value="NZ_FRAG01000007.1"/>
</dbReference>
<dbReference type="GO" id="GO:0055085">
    <property type="term" value="P:transmembrane transport"/>
    <property type="evidence" value="ECO:0007669"/>
    <property type="project" value="InterPro"/>
</dbReference>
<keyword evidence="2" id="KW-0813">Transport</keyword>
<dbReference type="Gene3D" id="3.40.190.10">
    <property type="entry name" value="Periplasmic binding protein-like II"/>
    <property type="match status" value="2"/>
</dbReference>
<dbReference type="InterPro" id="IPR006061">
    <property type="entry name" value="SBP_1_CS"/>
</dbReference>
<dbReference type="Pfam" id="PF01547">
    <property type="entry name" value="SBP_bac_1"/>
    <property type="match status" value="1"/>
</dbReference>
<dbReference type="AlphaFoldDB" id="A0A1M6LNZ0"/>
<accession>A0A1M6LNZ0</accession>
<reference evidence="5 6" key="1">
    <citation type="submission" date="2016-11" db="EMBL/GenBank/DDBJ databases">
        <authorList>
            <person name="Jaros S."/>
            <person name="Januszkiewicz K."/>
            <person name="Wedrychowicz H."/>
        </authorList>
    </citation>
    <scope>NUCLEOTIDE SEQUENCE [LARGE SCALE GENOMIC DNA]</scope>
    <source>
        <strain evidence="5 6">DSM 15212</strain>
    </source>
</reference>
<gene>
    <name evidence="5" type="ORF">SAMN02745912_00866</name>
</gene>
<comment type="similarity">
    <text evidence="1">Belongs to the bacterial solute-binding protein 1 family.</text>
</comment>
<dbReference type="InterPro" id="IPR006059">
    <property type="entry name" value="SBP"/>
</dbReference>
<evidence type="ECO:0000256" key="3">
    <source>
        <dbReference type="ARBA" id="ARBA00022729"/>
    </source>
</evidence>
<dbReference type="InterPro" id="IPR050490">
    <property type="entry name" value="Bact_solute-bd_prot1"/>
</dbReference>
<evidence type="ECO:0000313" key="6">
    <source>
        <dbReference type="Proteomes" id="UP000184465"/>
    </source>
</evidence>
<dbReference type="PANTHER" id="PTHR43649:SF34">
    <property type="entry name" value="ABC TRANSPORTER PERIPLASMIC-BINDING PROTEIN YCJN-RELATED"/>
    <property type="match status" value="1"/>
</dbReference>
<evidence type="ECO:0000256" key="2">
    <source>
        <dbReference type="ARBA" id="ARBA00022448"/>
    </source>
</evidence>
<evidence type="ECO:0000256" key="4">
    <source>
        <dbReference type="SAM" id="SignalP"/>
    </source>
</evidence>
<dbReference type="PROSITE" id="PS01037">
    <property type="entry name" value="SBP_BACTERIAL_1"/>
    <property type="match status" value="1"/>
</dbReference>
<organism evidence="5 6">
    <name type="scientific">Paramaledivibacter caminithermalis (strain DSM 15212 / CIP 107654 / DViRD3)</name>
    <name type="common">Clostridium caminithermale</name>
    <dbReference type="NCBI Taxonomy" id="1121301"/>
    <lineage>
        <taxon>Bacteria</taxon>
        <taxon>Bacillati</taxon>
        <taxon>Bacillota</taxon>
        <taxon>Clostridia</taxon>
        <taxon>Peptostreptococcales</taxon>
        <taxon>Caminicellaceae</taxon>
        <taxon>Paramaledivibacter</taxon>
    </lineage>
</organism>
<evidence type="ECO:0000313" key="5">
    <source>
        <dbReference type="EMBL" id="SHJ72782.1"/>
    </source>
</evidence>
<feature type="signal peptide" evidence="4">
    <location>
        <begin position="1"/>
        <end position="23"/>
    </location>
</feature>
<dbReference type="Proteomes" id="UP000184465">
    <property type="component" value="Unassembled WGS sequence"/>
</dbReference>
<evidence type="ECO:0000256" key="1">
    <source>
        <dbReference type="ARBA" id="ARBA00008520"/>
    </source>
</evidence>
<dbReference type="PROSITE" id="PS51257">
    <property type="entry name" value="PROKAR_LIPOPROTEIN"/>
    <property type="match status" value="1"/>
</dbReference>
<sequence length="457" mass="50624">MKSSKKFLAVGILILFLFATALAACTTETSKDKVEDKTKAVEDSKDSETSKDTAIEVDIFQFKVEIAKELEAAAREYEKTHPNVKINIQTVGGGDDYGAALRAKFQSGNEPDIYNVGGPQDVKDWMKKLEDLSDQPWVDLALDGILSGVTVEDKIYALPFNIEGYGFVYNKAIFKDAGIDASKIVDFASLESAVKELDKKIKSGELKDKYPLLEAVFEYAAKETWVTGLHTSNSALSQEFTSSLEAFSADKVEFKYGDALKEIIDLQVNYSSNSDSKAKLNAVDYATQVDEGIAIERVAIVQQGNWIYGGVSKIDENVAKNLDILPMPIKGAKEDSIPVGVPMYWAVNKSSNDADKKAAKDFLNWLYTSDTGKDYVVNKFFFIPPLKGYDGLEPKDSLGKAVKRYANEGKTMPWVFMGYPTGWGQEVLGVEIQKYLAGEVTWEEVISNCTAKWTEMR</sequence>
<keyword evidence="6" id="KW-1185">Reference proteome</keyword>
<dbReference type="STRING" id="1121301.SAMN02745912_00866"/>
<dbReference type="PANTHER" id="PTHR43649">
    <property type="entry name" value="ARABINOSE-BINDING PROTEIN-RELATED"/>
    <property type="match status" value="1"/>
</dbReference>
<dbReference type="SUPFAM" id="SSF53850">
    <property type="entry name" value="Periplasmic binding protein-like II"/>
    <property type="match status" value="1"/>
</dbReference>
<dbReference type="EMBL" id="FRAG01000007">
    <property type="protein sequence ID" value="SHJ72782.1"/>
    <property type="molecule type" value="Genomic_DNA"/>
</dbReference>
<dbReference type="OrthoDB" id="9763054at2"/>
<name>A0A1M6LNZ0_PARC5</name>
<feature type="chain" id="PRO_5013087693" evidence="4">
    <location>
        <begin position="24"/>
        <end position="457"/>
    </location>
</feature>
<protein>
    <submittedName>
        <fullName evidence="5">Raffinose/stachyose/melibiose transport system substrate-binding protein</fullName>
    </submittedName>
</protein>